<dbReference type="AlphaFoldDB" id="A0A941DD66"/>
<comment type="caution">
    <text evidence="2">The sequence shown here is derived from an EMBL/GenBank/DDBJ whole genome shotgun (WGS) entry which is preliminary data.</text>
</comment>
<feature type="domain" description="EthD" evidence="1">
    <location>
        <begin position="13"/>
        <end position="89"/>
    </location>
</feature>
<dbReference type="Proteomes" id="UP000677016">
    <property type="component" value="Unassembled WGS sequence"/>
</dbReference>
<dbReference type="InterPro" id="IPR009799">
    <property type="entry name" value="EthD_dom"/>
</dbReference>
<evidence type="ECO:0000313" key="3">
    <source>
        <dbReference type="Proteomes" id="UP000677016"/>
    </source>
</evidence>
<dbReference type="InterPro" id="IPR011008">
    <property type="entry name" value="Dimeric_a/b-barrel"/>
</dbReference>
<dbReference type="Pfam" id="PF07110">
    <property type="entry name" value="EthD"/>
    <property type="match status" value="1"/>
</dbReference>
<dbReference type="EMBL" id="JAGSNF010000024">
    <property type="protein sequence ID" value="MBR7744812.1"/>
    <property type="molecule type" value="Genomic_DNA"/>
</dbReference>
<dbReference type="SUPFAM" id="SSF54909">
    <property type="entry name" value="Dimeric alpha+beta barrel"/>
    <property type="match status" value="1"/>
</dbReference>
<name>A0A941DD66_9MICO</name>
<evidence type="ECO:0000259" key="1">
    <source>
        <dbReference type="Pfam" id="PF07110"/>
    </source>
</evidence>
<dbReference type="Gene3D" id="3.30.70.100">
    <property type="match status" value="1"/>
</dbReference>
<accession>A0A941DD66</accession>
<protein>
    <submittedName>
        <fullName evidence="2">EthD family reductase</fullName>
    </submittedName>
</protein>
<proteinExistence type="predicted"/>
<dbReference type="NCBIfam" id="TIGR02118">
    <property type="entry name" value="EthD family reductase"/>
    <property type="match status" value="1"/>
</dbReference>
<dbReference type="PANTHER" id="PTHR40260:SF2">
    <property type="entry name" value="BLR8190 PROTEIN"/>
    <property type="match status" value="1"/>
</dbReference>
<reference evidence="2" key="1">
    <citation type="submission" date="2021-04" db="EMBL/GenBank/DDBJ databases">
        <title>Phycicoccus avicenniae sp. nov., a novel endophytic actinomycetes isolated from branch of Avicennia mariana.</title>
        <authorList>
            <person name="Tuo L."/>
        </authorList>
    </citation>
    <scope>NUCLEOTIDE SEQUENCE</scope>
    <source>
        <strain evidence="2">BSK3Z-2</strain>
    </source>
</reference>
<organism evidence="2 3">
    <name type="scientific">Phycicoccus avicenniae</name>
    <dbReference type="NCBI Taxonomy" id="2828860"/>
    <lineage>
        <taxon>Bacteria</taxon>
        <taxon>Bacillati</taxon>
        <taxon>Actinomycetota</taxon>
        <taxon>Actinomycetes</taxon>
        <taxon>Micrococcales</taxon>
        <taxon>Intrasporangiaceae</taxon>
        <taxon>Phycicoccus</taxon>
    </lineage>
</organism>
<gene>
    <name evidence="2" type="ORF">KC207_16065</name>
</gene>
<sequence length="105" mass="11553">MHRMTILYGRPDDPAEFDRYYREVHIPIARGMRGLSRWTLTWTDTQNGGFAGPVHLVVDLWAESKEAMDAVLASEAGRAASADVPNFATGGVTFLEGTEEEVPTA</sequence>
<keyword evidence="3" id="KW-1185">Reference proteome</keyword>
<dbReference type="GO" id="GO:0016491">
    <property type="term" value="F:oxidoreductase activity"/>
    <property type="evidence" value="ECO:0007669"/>
    <property type="project" value="InterPro"/>
</dbReference>
<dbReference type="PANTHER" id="PTHR40260">
    <property type="entry name" value="BLR8190 PROTEIN"/>
    <property type="match status" value="1"/>
</dbReference>
<evidence type="ECO:0000313" key="2">
    <source>
        <dbReference type="EMBL" id="MBR7744812.1"/>
    </source>
</evidence>